<protein>
    <submittedName>
        <fullName evidence="1">Acyltransferase</fullName>
    </submittedName>
</protein>
<accession>A0A5D4RQ41</accession>
<dbReference type="GO" id="GO:0016746">
    <property type="term" value="F:acyltransferase activity"/>
    <property type="evidence" value="ECO:0007669"/>
    <property type="project" value="UniProtKB-KW"/>
</dbReference>
<evidence type="ECO:0000313" key="2">
    <source>
        <dbReference type="Proteomes" id="UP000322997"/>
    </source>
</evidence>
<keyword evidence="1" id="KW-0012">Acyltransferase</keyword>
<sequence length="207" mass="22850">MILQEEIKGLTTKIYGTNNDMDFSKDKTTFRNVDLKITGSNNKIIIGEGAKLQNLLIHIRGSNNIISIGKETEIIGHILLKGKRQSITVGNRTTFKNVYLLSQEGKDIEIGENCMFSYDIAVRTTDAHSVMDLETNERLNNAKDVKVGNHVWVAASVLLSKGAIIPDDCIVGARSVVTKPFEEPHCTIAGSPAKVVKKGVTWSRERL</sequence>
<evidence type="ECO:0000313" key="1">
    <source>
        <dbReference type="EMBL" id="TYS52501.1"/>
    </source>
</evidence>
<gene>
    <name evidence="1" type="ORF">FZC83_16870</name>
</gene>
<organism evidence="1 2">
    <name type="scientific">Rossellomorea marisflavi</name>
    <dbReference type="NCBI Taxonomy" id="189381"/>
    <lineage>
        <taxon>Bacteria</taxon>
        <taxon>Bacillati</taxon>
        <taxon>Bacillota</taxon>
        <taxon>Bacilli</taxon>
        <taxon>Bacillales</taxon>
        <taxon>Bacillaceae</taxon>
        <taxon>Rossellomorea</taxon>
    </lineage>
</organism>
<reference evidence="1 2" key="1">
    <citation type="submission" date="2019-08" db="EMBL/GenBank/DDBJ databases">
        <title>Bacillus genomes from the desert of Cuatro Cienegas, Coahuila.</title>
        <authorList>
            <person name="Olmedo-Alvarez G."/>
        </authorList>
    </citation>
    <scope>NUCLEOTIDE SEQUENCE [LARGE SCALE GENOMIC DNA]</scope>
    <source>
        <strain evidence="1 2">CH108_3D</strain>
    </source>
</reference>
<dbReference type="Gene3D" id="2.160.10.10">
    <property type="entry name" value="Hexapeptide repeat proteins"/>
    <property type="match status" value="1"/>
</dbReference>
<dbReference type="InterPro" id="IPR051159">
    <property type="entry name" value="Hexapeptide_acetyltransf"/>
</dbReference>
<keyword evidence="1" id="KW-0808">Transferase</keyword>
<comment type="caution">
    <text evidence="1">The sequence shown here is derived from an EMBL/GenBank/DDBJ whole genome shotgun (WGS) entry which is preliminary data.</text>
</comment>
<dbReference type="InterPro" id="IPR011004">
    <property type="entry name" value="Trimer_LpxA-like_sf"/>
</dbReference>
<dbReference type="Proteomes" id="UP000322997">
    <property type="component" value="Unassembled WGS sequence"/>
</dbReference>
<dbReference type="RefSeq" id="WP_148985767.1">
    <property type="nucleotide sequence ID" value="NZ_JBNILK010000005.1"/>
</dbReference>
<dbReference type="AlphaFoldDB" id="A0A5D4RQ41"/>
<dbReference type="PANTHER" id="PTHR23416">
    <property type="entry name" value="SIALIC ACID SYNTHASE-RELATED"/>
    <property type="match status" value="1"/>
</dbReference>
<dbReference type="SUPFAM" id="SSF51161">
    <property type="entry name" value="Trimeric LpxA-like enzymes"/>
    <property type="match status" value="1"/>
</dbReference>
<dbReference type="EMBL" id="VTEQ01000005">
    <property type="protein sequence ID" value="TYS52501.1"/>
    <property type="molecule type" value="Genomic_DNA"/>
</dbReference>
<proteinExistence type="predicted"/>
<name>A0A5D4RQ41_9BACI</name>
<dbReference type="CDD" id="cd04647">
    <property type="entry name" value="LbH_MAT_like"/>
    <property type="match status" value="1"/>
</dbReference>
<dbReference type="PANTHER" id="PTHR23416:SF78">
    <property type="entry name" value="LIPOPOLYSACCHARIDE BIOSYNTHESIS O-ACETYL TRANSFERASE WBBJ-RELATED"/>
    <property type="match status" value="1"/>
</dbReference>